<evidence type="ECO:0000256" key="1">
    <source>
        <dbReference type="SAM" id="MobiDB-lite"/>
    </source>
</evidence>
<proteinExistence type="predicted"/>
<dbReference type="Proteomes" id="UP000331127">
    <property type="component" value="Unassembled WGS sequence"/>
</dbReference>
<keyword evidence="2" id="KW-0812">Transmembrane</keyword>
<evidence type="ECO:0000313" key="3">
    <source>
        <dbReference type="EMBL" id="GES09486.1"/>
    </source>
</evidence>
<dbReference type="RefSeq" id="WP_155355012.1">
    <property type="nucleotide sequence ID" value="NZ_BAAAHL010000069.1"/>
</dbReference>
<dbReference type="AlphaFoldDB" id="A0A5M3WLG1"/>
<name>A0A5M3WLG1_9ACTN</name>
<feature type="region of interest" description="Disordered" evidence="1">
    <location>
        <begin position="72"/>
        <end position="108"/>
    </location>
</feature>
<feature type="transmembrane region" description="Helical" evidence="2">
    <location>
        <begin position="39"/>
        <end position="61"/>
    </location>
</feature>
<sequence length="108" mass="10628">MVADAVSYLLSAVGLGAMGGLLGSRLARPLVTWFGQHQILLLAGALRALWPVGLAGVLLLVTPLLNGGHDQISSGGADGRGSQEQVTASLPSAPAPKAANASGACSSG</sequence>
<accession>A0A5M3WLG1</accession>
<evidence type="ECO:0000313" key="4">
    <source>
        <dbReference type="Proteomes" id="UP000331127"/>
    </source>
</evidence>
<dbReference type="EMBL" id="BLAE01000015">
    <property type="protein sequence ID" value="GES09486.1"/>
    <property type="molecule type" value="Genomic_DNA"/>
</dbReference>
<comment type="caution">
    <text evidence="3">The sequence shown here is derived from an EMBL/GenBank/DDBJ whole genome shotgun (WGS) entry which is preliminary data.</text>
</comment>
<gene>
    <name evidence="3" type="ORF">Amac_030820</name>
</gene>
<feature type="compositionally biased region" description="Low complexity" evidence="1">
    <location>
        <begin position="88"/>
        <end position="108"/>
    </location>
</feature>
<keyword evidence="2" id="KW-1133">Transmembrane helix</keyword>
<organism evidence="3 4">
    <name type="scientific">Acrocarpospora macrocephala</name>
    <dbReference type="NCBI Taxonomy" id="150177"/>
    <lineage>
        <taxon>Bacteria</taxon>
        <taxon>Bacillati</taxon>
        <taxon>Actinomycetota</taxon>
        <taxon>Actinomycetes</taxon>
        <taxon>Streptosporangiales</taxon>
        <taxon>Streptosporangiaceae</taxon>
        <taxon>Acrocarpospora</taxon>
    </lineage>
</organism>
<evidence type="ECO:0000256" key="2">
    <source>
        <dbReference type="SAM" id="Phobius"/>
    </source>
</evidence>
<keyword evidence="2" id="KW-0472">Membrane</keyword>
<reference evidence="3 4" key="1">
    <citation type="submission" date="2019-10" db="EMBL/GenBank/DDBJ databases">
        <title>Whole genome shotgun sequence of Acrocarpospora macrocephala NBRC 16266.</title>
        <authorList>
            <person name="Ichikawa N."/>
            <person name="Kimura A."/>
            <person name="Kitahashi Y."/>
            <person name="Komaki H."/>
            <person name="Oguchi A."/>
        </authorList>
    </citation>
    <scope>NUCLEOTIDE SEQUENCE [LARGE SCALE GENOMIC DNA]</scope>
    <source>
        <strain evidence="3 4">NBRC 16266</strain>
    </source>
</reference>
<keyword evidence="4" id="KW-1185">Reference proteome</keyword>
<feature type="transmembrane region" description="Helical" evidence="2">
    <location>
        <begin position="6"/>
        <end position="27"/>
    </location>
</feature>
<protein>
    <submittedName>
        <fullName evidence="3">Uncharacterized protein</fullName>
    </submittedName>
</protein>